<dbReference type="EMBL" id="CAVMJV010000005">
    <property type="protein sequence ID" value="CAK5031299.1"/>
    <property type="molecule type" value="Genomic_DNA"/>
</dbReference>
<sequence length="151" mass="17701">MENFGVHITKDHRLKFYVYDFELSQKYKDIETGKPTVQKIRGSKGFGTTESAPLVQMTGSRRTFPVDDVEGWFYCLYHILCGSIPWDIGWPEPEFRRSTYATTYSGIRAKKYDCLMSAIFNVILKWLKTPEVVEARFYDEVFLFYAIYGEL</sequence>
<name>A0ACB0Y5H0_MELEN</name>
<evidence type="ECO:0000313" key="2">
    <source>
        <dbReference type="Proteomes" id="UP001497535"/>
    </source>
</evidence>
<proteinExistence type="predicted"/>
<protein>
    <submittedName>
        <fullName evidence="1">Uncharacterized protein</fullName>
    </submittedName>
</protein>
<organism evidence="1 2">
    <name type="scientific">Meloidogyne enterolobii</name>
    <name type="common">Root-knot nematode worm</name>
    <name type="synonym">Meloidogyne mayaguensis</name>
    <dbReference type="NCBI Taxonomy" id="390850"/>
    <lineage>
        <taxon>Eukaryota</taxon>
        <taxon>Metazoa</taxon>
        <taxon>Ecdysozoa</taxon>
        <taxon>Nematoda</taxon>
        <taxon>Chromadorea</taxon>
        <taxon>Rhabditida</taxon>
        <taxon>Tylenchina</taxon>
        <taxon>Tylenchomorpha</taxon>
        <taxon>Tylenchoidea</taxon>
        <taxon>Meloidogynidae</taxon>
        <taxon>Meloidogyninae</taxon>
        <taxon>Meloidogyne</taxon>
    </lineage>
</organism>
<reference evidence="1" key="1">
    <citation type="submission" date="2023-11" db="EMBL/GenBank/DDBJ databases">
        <authorList>
            <person name="Poullet M."/>
        </authorList>
    </citation>
    <scope>NUCLEOTIDE SEQUENCE</scope>
    <source>
        <strain evidence="1">E1834</strain>
    </source>
</reference>
<comment type="caution">
    <text evidence="1">The sequence shown here is derived from an EMBL/GenBank/DDBJ whole genome shotgun (WGS) entry which is preliminary data.</text>
</comment>
<dbReference type="Proteomes" id="UP001497535">
    <property type="component" value="Unassembled WGS sequence"/>
</dbReference>
<keyword evidence="2" id="KW-1185">Reference proteome</keyword>
<gene>
    <name evidence="1" type="ORF">MENTE1834_LOCUS7483</name>
</gene>
<evidence type="ECO:0000313" key="1">
    <source>
        <dbReference type="EMBL" id="CAK5031299.1"/>
    </source>
</evidence>
<accession>A0ACB0Y5H0</accession>